<feature type="domain" description="RRM" evidence="7">
    <location>
        <begin position="214"/>
        <end position="308"/>
    </location>
</feature>
<evidence type="ECO:0000313" key="8">
    <source>
        <dbReference type="EMBL" id="KAL3619457.1"/>
    </source>
</evidence>
<dbReference type="InterPro" id="IPR012677">
    <property type="entry name" value="Nucleotide-bd_a/b_plait_sf"/>
</dbReference>
<dbReference type="PANTHER" id="PTHR23236:SF25">
    <property type="entry name" value="RNA-BINDING PROTEIN 34"/>
    <property type="match status" value="1"/>
</dbReference>
<dbReference type="PROSITE" id="PS50102">
    <property type="entry name" value="RRM"/>
    <property type="match status" value="2"/>
</dbReference>
<evidence type="ECO:0000256" key="3">
    <source>
        <dbReference type="ARBA" id="ARBA00022884"/>
    </source>
</evidence>
<sequence>MAKKSKNPPKHGDQNNVSKSSEGSKSSSVFDTLFGQMPEQNSASNSIFSENNPFRRKLIENRPIQESGVGLAEKDGEREVNLGDSDLSEMQQQRKRKKEKAKKELSDLDTVLVEEKSKKSKKDGLKGNESKETLEKDTGNGESDDFGEKKKKKKRKRDEVEAEYEARLYGQADGMDEAKKEISVLGEKKRKKMDNPEDTMVAKEGFDDESKLLRTVFVGNLSLKLKKKEIIKEFEKFGEVESVRIRSVPIVDGKIPRKGAVIKKQINENCDSVHAYIVFKTEESAQASLAHNMAVVGGNHIRVDRACPPRKKLKGDNDSPLYDNKRTVFVGNLPFDVKDEEIYKLFCGIKNLETSVEGVRVIRDAGSSLGKGIAYVLFKTTDAANLIAKKRNLRLRDRELRLSKSTDTPLKRKSPSQPQTNNNNNYSSNKKLAVSPRTPDSGNKFKGTTSMSYQGLHASKSGAQKKVNTKVVFPTKSKTAPAVEQHKPSGKKKRPSVAARKEKALKSAANASSKGAGTKRKMGNRTPVSGGQKKKARKFN</sequence>
<evidence type="ECO:0000256" key="5">
    <source>
        <dbReference type="PROSITE-ProRule" id="PRU00176"/>
    </source>
</evidence>
<reference evidence="9" key="1">
    <citation type="journal article" date="2024" name="IScience">
        <title>Strigolactones Initiate the Formation of Haustorium-like Structures in Castilleja.</title>
        <authorList>
            <person name="Buerger M."/>
            <person name="Peterson D."/>
            <person name="Chory J."/>
        </authorList>
    </citation>
    <scope>NUCLEOTIDE SEQUENCE [LARGE SCALE GENOMIC DNA]</scope>
</reference>
<feature type="compositionally biased region" description="Low complexity" evidence="6">
    <location>
        <begin position="506"/>
        <end position="516"/>
    </location>
</feature>
<dbReference type="Proteomes" id="UP001632038">
    <property type="component" value="Unassembled WGS sequence"/>
</dbReference>
<evidence type="ECO:0000256" key="6">
    <source>
        <dbReference type="SAM" id="MobiDB-lite"/>
    </source>
</evidence>
<feature type="domain" description="RRM" evidence="7">
    <location>
        <begin position="326"/>
        <end position="407"/>
    </location>
</feature>
<feature type="region of interest" description="Disordered" evidence="6">
    <location>
        <begin position="474"/>
        <end position="540"/>
    </location>
</feature>
<dbReference type="CDD" id="cd12394">
    <property type="entry name" value="RRM1_RBM34"/>
    <property type="match status" value="1"/>
</dbReference>
<dbReference type="InterPro" id="IPR000504">
    <property type="entry name" value="RRM_dom"/>
</dbReference>
<dbReference type="SMART" id="SM00360">
    <property type="entry name" value="RRM"/>
    <property type="match status" value="2"/>
</dbReference>
<name>A0ABD3BRV7_9LAMI</name>
<comment type="similarity">
    <text evidence="2">Belongs to the RRM RBM34 family.</text>
</comment>
<feature type="compositionally biased region" description="Low complexity" evidence="6">
    <location>
        <begin position="415"/>
        <end position="429"/>
    </location>
</feature>
<comment type="subcellular location">
    <subcellularLocation>
        <location evidence="1">Nucleus</location>
        <location evidence="1">Nucleolus</location>
    </subcellularLocation>
</comment>
<feature type="compositionally biased region" description="Polar residues" evidence="6">
    <location>
        <begin position="438"/>
        <end position="450"/>
    </location>
</feature>
<evidence type="ECO:0000256" key="4">
    <source>
        <dbReference type="ARBA" id="ARBA00023242"/>
    </source>
</evidence>
<evidence type="ECO:0000259" key="7">
    <source>
        <dbReference type="PROSITE" id="PS50102"/>
    </source>
</evidence>
<accession>A0ABD3BRV7</accession>
<dbReference type="GO" id="GO:0003723">
    <property type="term" value="F:RNA binding"/>
    <property type="evidence" value="ECO:0007669"/>
    <property type="project" value="UniProtKB-UniRule"/>
</dbReference>
<evidence type="ECO:0000256" key="1">
    <source>
        <dbReference type="ARBA" id="ARBA00004604"/>
    </source>
</evidence>
<dbReference type="InterPro" id="IPR035979">
    <property type="entry name" value="RBD_domain_sf"/>
</dbReference>
<protein>
    <recommendedName>
        <fullName evidence="7">RRM domain-containing protein</fullName>
    </recommendedName>
</protein>
<dbReference type="GO" id="GO:0005730">
    <property type="term" value="C:nucleolus"/>
    <property type="evidence" value="ECO:0007669"/>
    <property type="project" value="UniProtKB-SubCell"/>
</dbReference>
<gene>
    <name evidence="8" type="ORF">CASFOL_037027</name>
</gene>
<feature type="compositionally biased region" description="Basic and acidic residues" evidence="6">
    <location>
        <begin position="72"/>
        <end position="81"/>
    </location>
</feature>
<feature type="compositionally biased region" description="Low complexity" evidence="6">
    <location>
        <begin position="18"/>
        <end position="28"/>
    </location>
</feature>
<evidence type="ECO:0000313" key="9">
    <source>
        <dbReference type="Proteomes" id="UP001632038"/>
    </source>
</evidence>
<dbReference type="AlphaFoldDB" id="A0ABD3BRV7"/>
<dbReference type="EMBL" id="JAVIJP010000069">
    <property type="protein sequence ID" value="KAL3619457.1"/>
    <property type="molecule type" value="Genomic_DNA"/>
</dbReference>
<dbReference type="SUPFAM" id="SSF54928">
    <property type="entry name" value="RNA-binding domain, RBD"/>
    <property type="match status" value="2"/>
</dbReference>
<dbReference type="Gene3D" id="3.30.70.330">
    <property type="match status" value="2"/>
</dbReference>
<evidence type="ECO:0000256" key="2">
    <source>
        <dbReference type="ARBA" id="ARBA00007077"/>
    </source>
</evidence>
<dbReference type="PANTHER" id="PTHR23236">
    <property type="entry name" value="EUKARYOTIC TRANSLATION INITIATION FACTOR 4B/4H"/>
    <property type="match status" value="1"/>
</dbReference>
<feature type="compositionally biased region" description="Polar residues" evidence="6">
    <location>
        <begin position="38"/>
        <end position="52"/>
    </location>
</feature>
<organism evidence="8 9">
    <name type="scientific">Castilleja foliolosa</name>
    <dbReference type="NCBI Taxonomy" id="1961234"/>
    <lineage>
        <taxon>Eukaryota</taxon>
        <taxon>Viridiplantae</taxon>
        <taxon>Streptophyta</taxon>
        <taxon>Embryophyta</taxon>
        <taxon>Tracheophyta</taxon>
        <taxon>Spermatophyta</taxon>
        <taxon>Magnoliopsida</taxon>
        <taxon>eudicotyledons</taxon>
        <taxon>Gunneridae</taxon>
        <taxon>Pentapetalae</taxon>
        <taxon>asterids</taxon>
        <taxon>lamiids</taxon>
        <taxon>Lamiales</taxon>
        <taxon>Orobanchaceae</taxon>
        <taxon>Pedicularideae</taxon>
        <taxon>Castillejinae</taxon>
        <taxon>Castilleja</taxon>
    </lineage>
</organism>
<dbReference type="Pfam" id="PF00076">
    <property type="entry name" value="RRM_1"/>
    <property type="match status" value="1"/>
</dbReference>
<feature type="region of interest" description="Disordered" evidence="6">
    <location>
        <begin position="398"/>
        <end position="450"/>
    </location>
</feature>
<keyword evidence="9" id="KW-1185">Reference proteome</keyword>
<feature type="compositionally biased region" description="Basic and acidic residues" evidence="6">
    <location>
        <begin position="113"/>
        <end position="139"/>
    </location>
</feature>
<keyword evidence="3 5" id="KW-0694">RNA-binding</keyword>
<comment type="caution">
    <text evidence="8">The sequence shown here is derived from an EMBL/GenBank/DDBJ whole genome shotgun (WGS) entry which is preliminary data.</text>
</comment>
<feature type="region of interest" description="Disordered" evidence="6">
    <location>
        <begin position="1"/>
        <end position="157"/>
    </location>
</feature>
<proteinExistence type="inferred from homology"/>
<keyword evidence="4" id="KW-0539">Nucleus</keyword>